<gene>
    <name evidence="17" type="ORF">BCR41DRAFT_236373</name>
</gene>
<keyword evidence="15" id="KW-0472">Membrane</keyword>
<evidence type="ECO:0000256" key="3">
    <source>
        <dbReference type="ARBA" id="ARBA00004128"/>
    </source>
</evidence>
<dbReference type="STRING" id="64571.A0A1Y2GV21"/>
<feature type="transmembrane region" description="Helical" evidence="15">
    <location>
        <begin position="636"/>
        <end position="659"/>
    </location>
</feature>
<keyword evidence="8 13" id="KW-0378">Hydrolase</keyword>
<protein>
    <recommendedName>
        <fullName evidence="13">Peptide hydrolase</fullName>
        <ecNumber evidence="13">3.4.-.-</ecNumber>
    </recommendedName>
</protein>
<keyword evidence="6 13" id="KW-0645">Protease</keyword>
<evidence type="ECO:0000256" key="12">
    <source>
        <dbReference type="ARBA" id="ARBA00023180"/>
    </source>
</evidence>
<organism evidence="17 18">
    <name type="scientific">Lobosporangium transversale</name>
    <dbReference type="NCBI Taxonomy" id="64571"/>
    <lineage>
        <taxon>Eukaryota</taxon>
        <taxon>Fungi</taxon>
        <taxon>Fungi incertae sedis</taxon>
        <taxon>Mucoromycota</taxon>
        <taxon>Mortierellomycotina</taxon>
        <taxon>Mortierellomycetes</taxon>
        <taxon>Mortierellales</taxon>
        <taxon>Mortierellaceae</taxon>
        <taxon>Lobosporangium</taxon>
    </lineage>
</organism>
<evidence type="ECO:0000259" key="16">
    <source>
        <dbReference type="Pfam" id="PF04389"/>
    </source>
</evidence>
<evidence type="ECO:0000256" key="5">
    <source>
        <dbReference type="ARBA" id="ARBA00022554"/>
    </source>
</evidence>
<feature type="transmembrane region" description="Helical" evidence="15">
    <location>
        <begin position="454"/>
        <end position="479"/>
    </location>
</feature>
<feature type="transmembrane region" description="Helical" evidence="15">
    <location>
        <begin position="598"/>
        <end position="624"/>
    </location>
</feature>
<dbReference type="GO" id="GO:0005774">
    <property type="term" value="C:vacuolar membrane"/>
    <property type="evidence" value="ECO:0007669"/>
    <property type="project" value="UniProtKB-SubCell"/>
</dbReference>
<evidence type="ECO:0000256" key="8">
    <source>
        <dbReference type="ARBA" id="ARBA00022801"/>
    </source>
</evidence>
<dbReference type="PANTHER" id="PTHR12147">
    <property type="entry name" value="METALLOPEPTIDASE M28 FAMILY MEMBER"/>
    <property type="match status" value="1"/>
</dbReference>
<comment type="similarity">
    <text evidence="4 13">Belongs to the peptidase M28 family.</text>
</comment>
<dbReference type="GO" id="GO:0008235">
    <property type="term" value="F:metalloexopeptidase activity"/>
    <property type="evidence" value="ECO:0007669"/>
    <property type="project" value="InterPro"/>
</dbReference>
<feature type="transmembrane region" description="Helical" evidence="15">
    <location>
        <begin position="699"/>
        <end position="723"/>
    </location>
</feature>
<dbReference type="RefSeq" id="XP_021883894.1">
    <property type="nucleotide sequence ID" value="XM_022020106.1"/>
</dbReference>
<feature type="transmembrane region" description="Helical" evidence="15">
    <location>
        <begin position="557"/>
        <end position="578"/>
    </location>
</feature>
<comment type="cofactor">
    <cofactor evidence="1">
        <name>Zn(2+)</name>
        <dbReference type="ChEBI" id="CHEBI:29105"/>
    </cofactor>
</comment>
<sequence>MNSSFPINSRANRRRASSLENPTTPLLGSIPQRKSDRRERDEAAQRIYRMHVVSPPQCMIVYLILAIFYLSIIGIVYLARKPNAFVPTLPDMTSGQTSPEQFNPFTAFEHLQAITTAPHPFNSRVNTDITRKYIRDQLKALQAEAIALGRRNVRYDDDTDDAVYTRLSNWKFGGEESDIPTEGKDVVQGDNIVMWVGGVARSMEGDVPVDIEIDIDQESQRALLVSAHYDSVSTTYGQTDNGGGVAVALALIRHFIHHPVQHTLIFNLNNAEEDGLYGAATFMGAPPNSTTQTGNGHRWKKYVRAFVNLEGAGSGGPSLLFRATNHDIVRHYAENAPYPHASVFTNDMFKFGFVRSNTDYVIYAEHGLPGLDIAFYQRRSMYHSTTDTLPIESLYHMGANVQATVMGLCNSDYLSSLPPVVESFKDPSSQPRSWLYGKSVFYDVLGKQMFFAELWTTLLMNALVLGFGLPVLTLTFIYVGKAINARRSDSTTSPQSAETNQTRSLRSALGPSSMSISGNSDDGYNSISARTGNFRQHGRIPDLTEGNFPNQPKKANVIRATALITFIVALDITAAYAASKWQWLVNPFVRNAHPWVVLAGLGGLLTFINTITVYLATAIEAWIYGPVPIVKGATQWTLAIGVWWWIIVLIIGVGLAGWFALGALYVIAALSVFSAAAALIQLALGYFNRNEGMDGTRFGWVLVLAASLLVPGTLVLDLLVIVVRVTYQSMVVDDFGIRFMVFC</sequence>
<feature type="domain" description="Peptidase M28" evidence="16">
    <location>
        <begin position="217"/>
        <end position="390"/>
    </location>
</feature>
<evidence type="ECO:0000256" key="7">
    <source>
        <dbReference type="ARBA" id="ARBA00022692"/>
    </source>
</evidence>
<evidence type="ECO:0000256" key="13">
    <source>
        <dbReference type="RuleBase" id="RU361240"/>
    </source>
</evidence>
<feature type="region of interest" description="Disordered" evidence="14">
    <location>
        <begin position="1"/>
        <end position="42"/>
    </location>
</feature>
<dbReference type="EMBL" id="MCFF01000008">
    <property type="protein sequence ID" value="ORZ24913.1"/>
    <property type="molecule type" value="Genomic_DNA"/>
</dbReference>
<dbReference type="Gene3D" id="3.40.630.10">
    <property type="entry name" value="Zn peptidases"/>
    <property type="match status" value="1"/>
</dbReference>
<dbReference type="OrthoDB" id="76293at2759"/>
<evidence type="ECO:0000256" key="6">
    <source>
        <dbReference type="ARBA" id="ARBA00022670"/>
    </source>
</evidence>
<evidence type="ECO:0000256" key="10">
    <source>
        <dbReference type="ARBA" id="ARBA00022989"/>
    </source>
</evidence>
<feature type="transmembrane region" description="Helical" evidence="15">
    <location>
        <begin position="59"/>
        <end position="79"/>
    </location>
</feature>
<keyword evidence="10 15" id="KW-1133">Transmembrane helix</keyword>
<reference evidence="17 18" key="1">
    <citation type="submission" date="2016-07" db="EMBL/GenBank/DDBJ databases">
        <title>Pervasive Adenine N6-methylation of Active Genes in Fungi.</title>
        <authorList>
            <consortium name="DOE Joint Genome Institute"/>
            <person name="Mondo S.J."/>
            <person name="Dannebaum R.O."/>
            <person name="Kuo R.C."/>
            <person name="Labutti K."/>
            <person name="Haridas S."/>
            <person name="Kuo A."/>
            <person name="Salamov A."/>
            <person name="Ahrendt S.R."/>
            <person name="Lipzen A."/>
            <person name="Sullivan W."/>
            <person name="Andreopoulos W.B."/>
            <person name="Clum A."/>
            <person name="Lindquist E."/>
            <person name="Daum C."/>
            <person name="Ramamoorthy G.K."/>
            <person name="Gryganskyi A."/>
            <person name="Culley D."/>
            <person name="Magnuson J.K."/>
            <person name="James T.Y."/>
            <person name="O'Malley M.A."/>
            <person name="Stajich J.E."/>
            <person name="Spatafora J.W."/>
            <person name="Visel A."/>
            <person name="Grigoriev I.V."/>
        </authorList>
    </citation>
    <scope>NUCLEOTIDE SEQUENCE [LARGE SCALE GENOMIC DNA]</scope>
    <source>
        <strain evidence="17 18">NRRL 3116</strain>
    </source>
</reference>
<keyword evidence="7 15" id="KW-0812">Transmembrane</keyword>
<keyword evidence="12" id="KW-0325">Glycoprotein</keyword>
<dbReference type="PANTHER" id="PTHR12147:SF58">
    <property type="entry name" value="VACUOLAR MEMBRANE PROTEASE"/>
    <property type="match status" value="1"/>
</dbReference>
<feature type="region of interest" description="Disordered" evidence="14">
    <location>
        <begin position="488"/>
        <end position="520"/>
    </location>
</feature>
<keyword evidence="5" id="KW-0926">Vacuole</keyword>
<dbReference type="EC" id="3.4.-.-" evidence="13"/>
<evidence type="ECO:0000256" key="9">
    <source>
        <dbReference type="ARBA" id="ARBA00022833"/>
    </source>
</evidence>
<accession>A0A1Y2GV21</accession>
<dbReference type="InterPro" id="IPR045175">
    <property type="entry name" value="M28_fam"/>
</dbReference>
<evidence type="ECO:0000256" key="2">
    <source>
        <dbReference type="ARBA" id="ARBA00003273"/>
    </source>
</evidence>
<proteinExistence type="inferred from homology"/>
<dbReference type="AlphaFoldDB" id="A0A1Y2GV21"/>
<comment type="function">
    <text evidence="2">May be involved in vacuolar sorting and osmoregulation.</text>
</comment>
<feature type="compositionally biased region" description="Polar residues" evidence="14">
    <location>
        <begin position="490"/>
        <end position="520"/>
    </location>
</feature>
<dbReference type="GO" id="GO:0006508">
    <property type="term" value="P:proteolysis"/>
    <property type="evidence" value="ECO:0007669"/>
    <property type="project" value="UniProtKB-KW"/>
</dbReference>
<comment type="caution">
    <text evidence="17">The sequence shown here is derived from an EMBL/GenBank/DDBJ whole genome shotgun (WGS) entry which is preliminary data.</text>
</comment>
<keyword evidence="11" id="KW-0482">Metalloprotease</keyword>
<keyword evidence="9 13" id="KW-0862">Zinc</keyword>
<dbReference type="GO" id="GO:0046872">
    <property type="term" value="F:metal ion binding"/>
    <property type="evidence" value="ECO:0007669"/>
    <property type="project" value="UniProtKB-KW"/>
</dbReference>
<dbReference type="InParanoid" id="A0A1Y2GV21"/>
<evidence type="ECO:0000256" key="11">
    <source>
        <dbReference type="ARBA" id="ARBA00023049"/>
    </source>
</evidence>
<evidence type="ECO:0000256" key="1">
    <source>
        <dbReference type="ARBA" id="ARBA00001947"/>
    </source>
</evidence>
<evidence type="ECO:0000256" key="14">
    <source>
        <dbReference type="SAM" id="MobiDB-lite"/>
    </source>
</evidence>
<evidence type="ECO:0000313" key="18">
    <source>
        <dbReference type="Proteomes" id="UP000193648"/>
    </source>
</evidence>
<evidence type="ECO:0000256" key="4">
    <source>
        <dbReference type="ARBA" id="ARBA00010918"/>
    </source>
</evidence>
<evidence type="ECO:0000256" key="15">
    <source>
        <dbReference type="SAM" id="Phobius"/>
    </source>
</evidence>
<feature type="transmembrane region" description="Helical" evidence="15">
    <location>
        <begin position="665"/>
        <end position="687"/>
    </location>
</feature>
<comment type="subcellular location">
    <subcellularLocation>
        <location evidence="3">Vacuole membrane</location>
        <topology evidence="3">Multi-pass membrane protein</topology>
    </subcellularLocation>
</comment>
<keyword evidence="13" id="KW-0479">Metal-binding</keyword>
<name>A0A1Y2GV21_9FUNG</name>
<dbReference type="Proteomes" id="UP000193648">
    <property type="component" value="Unassembled WGS sequence"/>
</dbReference>
<dbReference type="InterPro" id="IPR007484">
    <property type="entry name" value="Peptidase_M28"/>
</dbReference>
<dbReference type="SUPFAM" id="SSF53187">
    <property type="entry name" value="Zn-dependent exopeptidases"/>
    <property type="match status" value="1"/>
</dbReference>
<dbReference type="GeneID" id="33561950"/>
<dbReference type="Pfam" id="PF04389">
    <property type="entry name" value="Peptidase_M28"/>
    <property type="match status" value="1"/>
</dbReference>
<evidence type="ECO:0000313" key="17">
    <source>
        <dbReference type="EMBL" id="ORZ24913.1"/>
    </source>
</evidence>
<keyword evidence="18" id="KW-1185">Reference proteome</keyword>
<feature type="compositionally biased region" description="Basic and acidic residues" evidence="14">
    <location>
        <begin position="33"/>
        <end position="42"/>
    </location>
</feature>